<dbReference type="EMBL" id="KN773558">
    <property type="protein sequence ID" value="KIH45184.1"/>
    <property type="molecule type" value="Genomic_DNA"/>
</dbReference>
<evidence type="ECO:0000313" key="1">
    <source>
        <dbReference type="EMBL" id="KIH45184.1"/>
    </source>
</evidence>
<dbReference type="OrthoDB" id="5869947at2759"/>
<organism evidence="1 2">
    <name type="scientific">Ancylostoma duodenale</name>
    <dbReference type="NCBI Taxonomy" id="51022"/>
    <lineage>
        <taxon>Eukaryota</taxon>
        <taxon>Metazoa</taxon>
        <taxon>Ecdysozoa</taxon>
        <taxon>Nematoda</taxon>
        <taxon>Chromadorea</taxon>
        <taxon>Rhabditida</taxon>
        <taxon>Rhabditina</taxon>
        <taxon>Rhabditomorpha</taxon>
        <taxon>Strongyloidea</taxon>
        <taxon>Ancylostomatidae</taxon>
        <taxon>Ancylostomatinae</taxon>
        <taxon>Ancylostoma</taxon>
    </lineage>
</organism>
<proteinExistence type="predicted"/>
<accession>A0A0C2FER5</accession>
<reference evidence="1 2" key="1">
    <citation type="submission" date="2013-12" db="EMBL/GenBank/DDBJ databases">
        <title>Draft genome of the parsitic nematode Ancylostoma duodenale.</title>
        <authorList>
            <person name="Mitreva M."/>
        </authorList>
    </citation>
    <scope>NUCLEOTIDE SEQUENCE [LARGE SCALE GENOMIC DNA]</scope>
    <source>
        <strain evidence="1 2">Zhejiang</strain>
    </source>
</reference>
<gene>
    <name evidence="1" type="ORF">ANCDUO_24779</name>
</gene>
<dbReference type="AlphaFoldDB" id="A0A0C2FER5"/>
<keyword evidence="2" id="KW-1185">Reference proteome</keyword>
<protein>
    <submittedName>
        <fullName evidence="1">Uncharacterized protein</fullName>
    </submittedName>
</protein>
<sequence length="293" mass="33101">IPATLISSNFFRFLSYGSQQCRYFISHRFPTIPCGIFSYYSPLIYYSSIHPLTVYFKPNFSVFSTILERSSDLETPYNYIFYVTQTGCIGVSAYNVTLSKEVLGELEGIGPTKTADDWYGAMEKMVNVAKPTDYPLPDKPDRPVCLGVQASIFIAVDLSIGVDEHREQFPTAFNLAYDISVTKQGCSKEDKEKANNTYRGYSRISGWTFFGSTRGVNDPTFCVSNLASVMSSVGNDGGDDEPNYEGGKRNLLKMFKDTLSNTCKCSRYEEEDTKKIVIWMPVHRCDSYAFHRQ</sequence>
<feature type="non-terminal residue" evidence="1">
    <location>
        <position position="1"/>
    </location>
</feature>
<dbReference type="Proteomes" id="UP000054047">
    <property type="component" value="Unassembled WGS sequence"/>
</dbReference>
<evidence type="ECO:0000313" key="2">
    <source>
        <dbReference type="Proteomes" id="UP000054047"/>
    </source>
</evidence>
<name>A0A0C2FER5_9BILA</name>